<organism evidence="2">
    <name type="scientific">Chlamydomonas leiostraca</name>
    <dbReference type="NCBI Taxonomy" id="1034604"/>
    <lineage>
        <taxon>Eukaryota</taxon>
        <taxon>Viridiplantae</taxon>
        <taxon>Chlorophyta</taxon>
        <taxon>core chlorophytes</taxon>
        <taxon>Chlorophyceae</taxon>
        <taxon>CS clade</taxon>
        <taxon>Chlamydomonadales</taxon>
        <taxon>Chlamydomonadaceae</taxon>
        <taxon>Chlamydomonas</taxon>
    </lineage>
</organism>
<name>A0A7S0RPY0_9CHLO</name>
<dbReference type="EMBL" id="HBFB01020156">
    <property type="protein sequence ID" value="CAD8683652.1"/>
    <property type="molecule type" value="Transcribed_RNA"/>
</dbReference>
<dbReference type="GO" id="GO:0031969">
    <property type="term" value="C:chloroplast membrane"/>
    <property type="evidence" value="ECO:0007669"/>
    <property type="project" value="TreeGrafter"/>
</dbReference>
<keyword evidence="1" id="KW-1133">Transmembrane helix</keyword>
<sequence length="256" mass="28205">MIIMLAGRSFGLHHSAAKPVVSQARLGAPQLCRVPIRPVVCQAAASDDPFQVLGIKPDADQQEITRAYNRKRYEHRNNTSMIQKVEAAHGQLVLSAFNARLQGGKTIPKSIKYADREPLFPWRPKRWDATPKIVMIFGALQLGMLAFSMQAPNVSKAMACMLIGIAGNVMKQNAIFPPPEDPDMATEEESGRAGRNFVRGVILGLMATFSGILLFSFPEYVQQIFNITLPVPPSAIVTLKVAGSAIFNWVMTAFYY</sequence>
<feature type="transmembrane region" description="Helical" evidence="1">
    <location>
        <begin position="237"/>
        <end position="255"/>
    </location>
</feature>
<dbReference type="InterPro" id="IPR036869">
    <property type="entry name" value="J_dom_sf"/>
</dbReference>
<evidence type="ECO:0000256" key="1">
    <source>
        <dbReference type="SAM" id="Phobius"/>
    </source>
</evidence>
<accession>A0A7S0RPY0</accession>
<gene>
    <name evidence="2" type="ORF">CLEI1391_LOCUS11342</name>
</gene>
<dbReference type="SUPFAM" id="SSF46565">
    <property type="entry name" value="Chaperone J-domain"/>
    <property type="match status" value="1"/>
</dbReference>
<dbReference type="InterPro" id="IPR001623">
    <property type="entry name" value="DnaJ_domain"/>
</dbReference>
<feature type="transmembrane region" description="Helical" evidence="1">
    <location>
        <begin position="133"/>
        <end position="150"/>
    </location>
</feature>
<proteinExistence type="predicted"/>
<dbReference type="PANTHER" id="PTHR33372:SF2">
    <property type="entry name" value="PROTEIN CHAPERONE-LIKE PROTEIN OF POR1, CHLOROPLASTIC"/>
    <property type="match status" value="1"/>
</dbReference>
<evidence type="ECO:0008006" key="3">
    <source>
        <dbReference type="Google" id="ProtNLM"/>
    </source>
</evidence>
<protein>
    <recommendedName>
        <fullName evidence="3">J domain-containing protein</fullName>
    </recommendedName>
</protein>
<keyword evidence="1" id="KW-0472">Membrane</keyword>
<reference evidence="2" key="1">
    <citation type="submission" date="2021-01" db="EMBL/GenBank/DDBJ databases">
        <authorList>
            <person name="Corre E."/>
            <person name="Pelletier E."/>
            <person name="Niang G."/>
            <person name="Scheremetjew M."/>
            <person name="Finn R."/>
            <person name="Kale V."/>
            <person name="Holt S."/>
            <person name="Cochrane G."/>
            <person name="Meng A."/>
            <person name="Brown T."/>
            <person name="Cohen L."/>
        </authorList>
    </citation>
    <scope>NUCLEOTIDE SEQUENCE</scope>
    <source>
        <strain evidence="2">SAG 11-49</strain>
    </source>
</reference>
<evidence type="ECO:0000313" key="2">
    <source>
        <dbReference type="EMBL" id="CAD8683652.1"/>
    </source>
</evidence>
<dbReference type="AlphaFoldDB" id="A0A7S0RPY0"/>
<keyword evidence="1" id="KW-0812">Transmembrane</keyword>
<dbReference type="CDD" id="cd06257">
    <property type="entry name" value="DnaJ"/>
    <property type="match status" value="1"/>
</dbReference>
<feature type="transmembrane region" description="Helical" evidence="1">
    <location>
        <begin position="197"/>
        <end position="217"/>
    </location>
</feature>
<dbReference type="PANTHER" id="PTHR33372">
    <property type="match status" value="1"/>
</dbReference>
<dbReference type="InterPro" id="IPR021788">
    <property type="entry name" value="CPP1-like"/>
</dbReference>